<evidence type="ECO:0000313" key="2">
    <source>
        <dbReference type="Proteomes" id="UP000243459"/>
    </source>
</evidence>
<evidence type="ECO:0000313" key="1">
    <source>
        <dbReference type="EMBL" id="ONK54909.1"/>
    </source>
</evidence>
<keyword evidence="2" id="KW-1185">Reference proteome</keyword>
<gene>
    <name evidence="1" type="ORF">A4U43_UnF9820</name>
</gene>
<dbReference type="Gramene" id="ONK54909">
    <property type="protein sequence ID" value="ONK54909"/>
    <property type="gene ID" value="A4U43_UnF9820"/>
</dbReference>
<accession>A0A1R3L5L5</accession>
<protein>
    <submittedName>
        <fullName evidence="1">Uncharacterized protein</fullName>
    </submittedName>
</protein>
<dbReference type="AlphaFoldDB" id="A0A1R3L5L5"/>
<dbReference type="EMBL" id="KV863978">
    <property type="protein sequence ID" value="ONK54909.1"/>
    <property type="molecule type" value="Genomic_DNA"/>
</dbReference>
<proteinExistence type="predicted"/>
<organism evidence="1 2">
    <name type="scientific">Asparagus officinalis</name>
    <name type="common">Garden asparagus</name>
    <dbReference type="NCBI Taxonomy" id="4686"/>
    <lineage>
        <taxon>Eukaryota</taxon>
        <taxon>Viridiplantae</taxon>
        <taxon>Streptophyta</taxon>
        <taxon>Embryophyta</taxon>
        <taxon>Tracheophyta</taxon>
        <taxon>Spermatophyta</taxon>
        <taxon>Magnoliopsida</taxon>
        <taxon>Liliopsida</taxon>
        <taxon>Asparagales</taxon>
        <taxon>Asparagaceae</taxon>
        <taxon>Asparagoideae</taxon>
        <taxon>Asparagus</taxon>
    </lineage>
</organism>
<reference evidence="2" key="1">
    <citation type="journal article" date="2017" name="Nat. Commun.">
        <title>The asparagus genome sheds light on the origin and evolution of a young Y chromosome.</title>
        <authorList>
            <person name="Harkess A."/>
            <person name="Zhou J."/>
            <person name="Xu C."/>
            <person name="Bowers J.E."/>
            <person name="Van der Hulst R."/>
            <person name="Ayyampalayam S."/>
            <person name="Mercati F."/>
            <person name="Riccardi P."/>
            <person name="McKain M.R."/>
            <person name="Kakrana A."/>
            <person name="Tang H."/>
            <person name="Ray J."/>
            <person name="Groenendijk J."/>
            <person name="Arikit S."/>
            <person name="Mathioni S.M."/>
            <person name="Nakano M."/>
            <person name="Shan H."/>
            <person name="Telgmann-Rauber A."/>
            <person name="Kanno A."/>
            <person name="Yue Z."/>
            <person name="Chen H."/>
            <person name="Li W."/>
            <person name="Chen Y."/>
            <person name="Xu X."/>
            <person name="Zhang Y."/>
            <person name="Luo S."/>
            <person name="Chen H."/>
            <person name="Gao J."/>
            <person name="Mao Z."/>
            <person name="Pires J.C."/>
            <person name="Luo M."/>
            <person name="Kudrna D."/>
            <person name="Wing R.A."/>
            <person name="Meyers B.C."/>
            <person name="Yi K."/>
            <person name="Kong H."/>
            <person name="Lavrijsen P."/>
            <person name="Sunseri F."/>
            <person name="Falavigna A."/>
            <person name="Ye Y."/>
            <person name="Leebens-Mack J.H."/>
            <person name="Chen G."/>
        </authorList>
    </citation>
    <scope>NUCLEOTIDE SEQUENCE [LARGE SCALE GENOMIC DNA]</scope>
    <source>
        <strain evidence="2">cv. DH0086</strain>
    </source>
</reference>
<sequence>MLRRNWPGKRVPRRCRQLRSSGVEELGGDGAGEAVVVEVEAAEEKEGAELGGDVAGERVLQERQQVQVPPRPQRGQAHRRHGLAAVDAVRFPYPLGQLADVPFVAHEPELSIDIQIIRRFENALCQWFDNIFR</sequence>
<dbReference type="Proteomes" id="UP000243459">
    <property type="component" value="Unassembled WGS sequence"/>
</dbReference>
<name>A0A1R3L5L5_ASPOF</name>